<keyword evidence="4" id="KW-0472">Membrane</keyword>
<proteinExistence type="inferred from homology"/>
<evidence type="ECO:0000259" key="5">
    <source>
        <dbReference type="Pfam" id="PF03088"/>
    </source>
</evidence>
<keyword evidence="2" id="KW-0597">Phosphoprotein</keyword>
<evidence type="ECO:0000256" key="3">
    <source>
        <dbReference type="ARBA" id="ARBA00023180"/>
    </source>
</evidence>
<keyword evidence="4" id="KW-1133">Transmembrane helix</keyword>
<reference evidence="6 7" key="1">
    <citation type="submission" date="2017-08" db="EMBL/GenBank/DDBJ databases">
        <title>Infants hospitalized years apart are colonized by the same room-sourced microbial strains.</title>
        <authorList>
            <person name="Brooks B."/>
            <person name="Olm M.R."/>
            <person name="Firek B.A."/>
            <person name="Baker R."/>
            <person name="Thomas B.C."/>
            <person name="Morowitz M.J."/>
            <person name="Banfield J.F."/>
        </authorList>
    </citation>
    <scope>NUCLEOTIDE SEQUENCE [LARGE SCALE GENOMIC DNA]</scope>
    <source>
        <strain evidence="6">S2_003_000_R2_14</strain>
    </source>
</reference>
<dbReference type="Proteomes" id="UP000249061">
    <property type="component" value="Unassembled WGS sequence"/>
</dbReference>
<comment type="caution">
    <text evidence="6">The sequence shown here is derived from an EMBL/GenBank/DDBJ whole genome shotgun (WGS) entry which is preliminary data.</text>
</comment>
<dbReference type="InterPro" id="IPR018119">
    <property type="entry name" value="Strictosidine_synth_cons-reg"/>
</dbReference>
<keyword evidence="3" id="KW-0325">Glycoprotein</keyword>
<dbReference type="Gene3D" id="2.120.10.30">
    <property type="entry name" value="TolB, C-terminal domain"/>
    <property type="match status" value="1"/>
</dbReference>
<dbReference type="InterPro" id="IPR011042">
    <property type="entry name" value="6-blade_b-propeller_TolB-like"/>
</dbReference>
<name>A0A2W5TGE2_9BACT</name>
<evidence type="ECO:0000256" key="4">
    <source>
        <dbReference type="SAM" id="Phobius"/>
    </source>
</evidence>
<evidence type="ECO:0000313" key="7">
    <source>
        <dbReference type="Proteomes" id="UP000249061"/>
    </source>
</evidence>
<feature type="transmembrane region" description="Helical" evidence="4">
    <location>
        <begin position="14"/>
        <end position="32"/>
    </location>
</feature>
<dbReference type="Pfam" id="PF20067">
    <property type="entry name" value="SSL_N"/>
    <property type="match status" value="1"/>
</dbReference>
<dbReference type="PANTHER" id="PTHR10426:SF88">
    <property type="entry name" value="ADIPOCYTE PLASMA MEMBRANE-ASSOCIATED PROTEIN HEMOMUCIN-RELATED"/>
    <property type="match status" value="1"/>
</dbReference>
<dbReference type="PANTHER" id="PTHR10426">
    <property type="entry name" value="STRICTOSIDINE SYNTHASE-RELATED"/>
    <property type="match status" value="1"/>
</dbReference>
<dbReference type="SUPFAM" id="SSF63829">
    <property type="entry name" value="Calcium-dependent phosphotriesterase"/>
    <property type="match status" value="1"/>
</dbReference>
<sequence length="363" mass="39482">MGDAAVNVLRVRQVAAVLLLVLMATLGGLWLFSPIEPVAWLPPPKSPLEGAYAPNTRLQPIEWWNKALIGPEAITVEPDGTLLAGLKDGRIVRLRVGSDEVQVVADTRGRPLALERHPDGRLIICDAKGGLLALDEEGSLETLATSHANIPFKFVDDLAITRAGVIYFSDASARNSIDEFTLDLLEHRTTGRVVKYVPETKVLTEVANGFSFANGVALSGDESFLVIAETGSYRLWRVWLSGEKAGKKELFTDSLPGFPDNVRWSPTRNGFWVAIGSPRKPLIDTLASWPNVRRIAGALPKTLQPKAARHSYVLLVDVNGKAVESFQDEGAETYSPVAGVTEADGYLYLGSFAREGLARFKLP</sequence>
<feature type="domain" description="Strictosidine synthase conserved region" evidence="5">
    <location>
        <begin position="156"/>
        <end position="242"/>
    </location>
</feature>
<evidence type="ECO:0000256" key="1">
    <source>
        <dbReference type="ARBA" id="ARBA00009191"/>
    </source>
</evidence>
<dbReference type="GO" id="GO:0016787">
    <property type="term" value="F:hydrolase activity"/>
    <property type="evidence" value="ECO:0007669"/>
    <property type="project" value="TreeGrafter"/>
</dbReference>
<evidence type="ECO:0000313" key="6">
    <source>
        <dbReference type="EMBL" id="PZR10465.1"/>
    </source>
</evidence>
<dbReference type="EMBL" id="QFQP01000017">
    <property type="protein sequence ID" value="PZR10465.1"/>
    <property type="molecule type" value="Genomic_DNA"/>
</dbReference>
<protein>
    <submittedName>
        <fullName evidence="6">Gluconolactonase</fullName>
    </submittedName>
</protein>
<dbReference type="GO" id="GO:0012505">
    <property type="term" value="C:endomembrane system"/>
    <property type="evidence" value="ECO:0007669"/>
    <property type="project" value="TreeGrafter"/>
</dbReference>
<evidence type="ECO:0000256" key="2">
    <source>
        <dbReference type="ARBA" id="ARBA00022553"/>
    </source>
</evidence>
<accession>A0A2W5TGE2</accession>
<dbReference type="AlphaFoldDB" id="A0A2W5TGE2"/>
<organism evidence="6 7">
    <name type="scientific">Archangium gephyra</name>
    <dbReference type="NCBI Taxonomy" id="48"/>
    <lineage>
        <taxon>Bacteria</taxon>
        <taxon>Pseudomonadati</taxon>
        <taxon>Myxococcota</taxon>
        <taxon>Myxococcia</taxon>
        <taxon>Myxococcales</taxon>
        <taxon>Cystobacterineae</taxon>
        <taxon>Archangiaceae</taxon>
        <taxon>Archangium</taxon>
    </lineage>
</organism>
<dbReference type="Pfam" id="PF03088">
    <property type="entry name" value="Str_synth"/>
    <property type="match status" value="1"/>
</dbReference>
<gene>
    <name evidence="6" type="ORF">DI536_19670</name>
</gene>
<comment type="similarity">
    <text evidence="1">Belongs to the strictosidine synthase family.</text>
</comment>
<keyword evidence="4" id="KW-0812">Transmembrane</keyword>